<evidence type="ECO:0000256" key="5">
    <source>
        <dbReference type="ARBA" id="ARBA00022801"/>
    </source>
</evidence>
<evidence type="ECO:0000313" key="12">
    <source>
        <dbReference type="Proteomes" id="UP001556367"/>
    </source>
</evidence>
<evidence type="ECO:0000256" key="4">
    <source>
        <dbReference type="ARBA" id="ARBA00022723"/>
    </source>
</evidence>
<proteinExistence type="inferred from homology"/>
<dbReference type="PANTHER" id="PTHR15749">
    <property type="entry name" value="FANCONI-ASSOCIATED NUCLEASE 1"/>
    <property type="match status" value="1"/>
</dbReference>
<reference evidence="12" key="1">
    <citation type="submission" date="2024-06" db="EMBL/GenBank/DDBJ databases">
        <title>Multi-omics analyses provide insights into the biosynthesis of the anticancer antibiotic pleurotin in Hohenbuehelia grisea.</title>
        <authorList>
            <person name="Weaver J.A."/>
            <person name="Alberti F."/>
        </authorList>
    </citation>
    <scope>NUCLEOTIDE SEQUENCE [LARGE SCALE GENOMIC DNA]</scope>
    <source>
        <strain evidence="12">T-177</strain>
    </source>
</reference>
<keyword evidence="3 8" id="KW-0540">Nuclease</keyword>
<sequence length="1018" mass="114540">MASADELSDAEELFYGEEIQEIVPQDVLENVIDELDVSEKKQTFKRGAWISTYIRIFEDMVELAHKVEYRLLSEAEWDVFTAYTTLPYNTRFLIVRLALRKAGQWYPLAKLESFKKEVGDGLPDAIDLACKRIYPPPYLEDLAQEPNSDSDIIDLTLDSDDDPPVLEPSVERSHVLFCQNEADMSLDELLNCLNVDQLKSLARDLKVAVSKQTKPNIIASLRRHAANQSTLTFAPTPTKGARKGKPRGDGKPQQTLDSFFGSQPAKSQGKRQTQLGFPKQEPDASHVSGQESILRKLALRRLVKCVRLRPEIYDLFLRVHIITFRSTEMPASLALPALLTAFKKRSYSKYAYERSDKIWSSREEFLKYVDALILDAKVESLVETGFELGYRRSAAPKAKPSPSTLATPLRTPLAGSKYNANKLESPSGSLSDDGEPLKTPREQQAEEARDLFETEIFPVWNVLLSVKQQKGELEPRKAGLERFEPGFVYTKMVSKSLRCLATLKYYRRELEVVEALLAQKSWLKGKCARWYERRAILLTRYLSTGEDGKKDRNVLARARQGVADALQDEDTSLVFRPSLFRRLVALEKRLNVPESERSQCEGELRKPETCYVEAVRRWDRPEGLDLDTSGRPKTSTDATSDDKENDRSVTPAAMDMPPATPIPPNRRTTGLTPGPTKTPTVGTTASRDWKWKGKSLWQGTEGNDNVVNVEMRALQEYQAHGFKGFHSETSILTTLFGLLFWDIIFANIPGAFETPYQTAPLDLGDEIFYYARKDLIEVRLKEIRNGWAKSIVEKHDTAHREKATWCVGVRWDFCERDDLLEITECLGGETLAVICRLFCESYNERSSGVPDLVVWNAEDKICKFVEVKGPGDTERENQKLWMNCLLNAGTEVEVCRVHEPGKKPVTKSGKTPRSAKQSKAAAGKGKGKTKGKASSTAPVPARSRPGKEKATPSARHNPLPLDSDDDEIQIIDGEEWMHGGVDATPCPSSSRKRHSLSTDDIFNFPSTPIPPTKRTRTA</sequence>
<evidence type="ECO:0000256" key="3">
    <source>
        <dbReference type="ARBA" id="ARBA00022722"/>
    </source>
</evidence>
<accession>A0ABR3ITF7</accession>
<evidence type="ECO:0000256" key="8">
    <source>
        <dbReference type="RuleBase" id="RU365033"/>
    </source>
</evidence>
<feature type="compositionally biased region" description="Low complexity" evidence="9">
    <location>
        <begin position="914"/>
        <end position="923"/>
    </location>
</feature>
<dbReference type="Pfam" id="PF21170">
    <property type="entry name" value="FAN1_TPR"/>
    <property type="match status" value="1"/>
</dbReference>
<comment type="catalytic activity">
    <reaction evidence="1 8">
        <text>Hydrolytically removes 5'-nucleotides successively from the 3'-hydroxy termini of 3'-hydroxy-terminated oligonucleotides.</text>
        <dbReference type="EC" id="3.1.4.1"/>
    </reaction>
</comment>
<dbReference type="InterPro" id="IPR049126">
    <property type="entry name" value="FAN1-like_TPR"/>
</dbReference>
<keyword evidence="6 8" id="KW-0460">Magnesium</keyword>
<dbReference type="Pfam" id="PF08774">
    <property type="entry name" value="VRR_NUC"/>
    <property type="match status" value="1"/>
</dbReference>
<dbReference type="InterPro" id="IPR011856">
    <property type="entry name" value="tRNA_endonuc-like_dom_sf"/>
</dbReference>
<evidence type="ECO:0000256" key="1">
    <source>
        <dbReference type="ARBA" id="ARBA00000983"/>
    </source>
</evidence>
<feature type="region of interest" description="Disordered" evidence="9">
    <location>
        <begin position="394"/>
        <end position="445"/>
    </location>
</feature>
<dbReference type="SMART" id="SM00990">
    <property type="entry name" value="VRR_NUC"/>
    <property type="match status" value="1"/>
</dbReference>
<feature type="compositionally biased region" description="Acidic residues" evidence="9">
    <location>
        <begin position="962"/>
        <end position="974"/>
    </location>
</feature>
<keyword evidence="5 8" id="KW-0378">Hydrolase</keyword>
<feature type="compositionally biased region" description="Low complexity" evidence="9">
    <location>
        <begin position="668"/>
        <end position="684"/>
    </location>
</feature>
<dbReference type="PANTHER" id="PTHR15749:SF4">
    <property type="entry name" value="FANCONI-ASSOCIATED NUCLEASE 1"/>
    <property type="match status" value="1"/>
</dbReference>
<dbReference type="EMBL" id="JASNQZ010000015">
    <property type="protein sequence ID" value="KAL0946548.1"/>
    <property type="molecule type" value="Genomic_DNA"/>
</dbReference>
<dbReference type="Gene3D" id="3.40.1350.10">
    <property type="match status" value="1"/>
</dbReference>
<keyword evidence="7 8" id="KW-0464">Manganese</keyword>
<protein>
    <recommendedName>
        <fullName evidence="8">Fanconi-associated nuclease</fullName>
        <ecNumber evidence="8">3.1.4.1</ecNumber>
    </recommendedName>
</protein>
<evidence type="ECO:0000259" key="10">
    <source>
        <dbReference type="SMART" id="SM00990"/>
    </source>
</evidence>
<evidence type="ECO:0000313" key="11">
    <source>
        <dbReference type="EMBL" id="KAL0946548.1"/>
    </source>
</evidence>
<evidence type="ECO:0000256" key="9">
    <source>
        <dbReference type="SAM" id="MobiDB-lite"/>
    </source>
</evidence>
<feature type="compositionally biased region" description="Polar residues" evidence="9">
    <location>
        <begin position="252"/>
        <end position="275"/>
    </location>
</feature>
<keyword evidence="8" id="KW-0234">DNA repair</keyword>
<comment type="cofactor">
    <cofactor evidence="8">
        <name>Mg(2+)</name>
        <dbReference type="ChEBI" id="CHEBI:18420"/>
    </cofactor>
    <cofactor evidence="8">
        <name>Mn(2+)</name>
        <dbReference type="ChEBI" id="CHEBI:29035"/>
    </cofactor>
</comment>
<name>A0ABR3ITF7_9AGAR</name>
<dbReference type="Proteomes" id="UP001556367">
    <property type="component" value="Unassembled WGS sequence"/>
</dbReference>
<dbReference type="InterPro" id="IPR049132">
    <property type="entry name" value="FAN1-like_euk"/>
</dbReference>
<feature type="region of interest" description="Disordered" evidence="9">
    <location>
        <begin position="228"/>
        <end position="288"/>
    </location>
</feature>
<evidence type="ECO:0000256" key="2">
    <source>
        <dbReference type="ARBA" id="ARBA00005533"/>
    </source>
</evidence>
<feature type="domain" description="VRR-NUC" evidence="10">
    <location>
        <begin position="783"/>
        <end position="899"/>
    </location>
</feature>
<feature type="region of interest" description="Disordered" evidence="9">
    <location>
        <begin position="622"/>
        <end position="685"/>
    </location>
</feature>
<comment type="subcellular location">
    <subcellularLocation>
        <location evidence="8">Nucleus</location>
    </subcellularLocation>
</comment>
<keyword evidence="12" id="KW-1185">Reference proteome</keyword>
<evidence type="ECO:0000256" key="7">
    <source>
        <dbReference type="ARBA" id="ARBA00023211"/>
    </source>
</evidence>
<organism evidence="11 12">
    <name type="scientific">Hohenbuehelia grisea</name>
    <dbReference type="NCBI Taxonomy" id="104357"/>
    <lineage>
        <taxon>Eukaryota</taxon>
        <taxon>Fungi</taxon>
        <taxon>Dikarya</taxon>
        <taxon>Basidiomycota</taxon>
        <taxon>Agaricomycotina</taxon>
        <taxon>Agaricomycetes</taxon>
        <taxon>Agaricomycetidae</taxon>
        <taxon>Agaricales</taxon>
        <taxon>Pleurotineae</taxon>
        <taxon>Pleurotaceae</taxon>
        <taxon>Hohenbuehelia</taxon>
    </lineage>
</organism>
<comment type="similarity">
    <text evidence="2 8">Belongs to the FAN1 family.</text>
</comment>
<keyword evidence="4 8" id="KW-0479">Metal-binding</keyword>
<gene>
    <name evidence="11" type="ORF">HGRIS_012753</name>
</gene>
<dbReference type="CDD" id="cd22326">
    <property type="entry name" value="FAN1-like"/>
    <property type="match status" value="1"/>
</dbReference>
<comment type="function">
    <text evidence="8">Nuclease required for the repair of DNA interstrand cross-links (ICL). Acts as a 5'-3' exonuclease that anchors at a cut end of DNA and cleaves DNA successively at every third nucleotide, allowing to excise an ICL from one strand through flanking incisions.</text>
</comment>
<feature type="region of interest" description="Disordered" evidence="9">
    <location>
        <begin position="899"/>
        <end position="1018"/>
    </location>
</feature>
<dbReference type="InterPro" id="IPR033315">
    <property type="entry name" value="Fan1-like"/>
</dbReference>
<keyword evidence="8" id="KW-0227">DNA damage</keyword>
<comment type="caution">
    <text evidence="11">The sequence shown here is derived from an EMBL/GenBank/DDBJ whole genome shotgun (WGS) entry which is preliminary data.</text>
</comment>
<evidence type="ECO:0000256" key="6">
    <source>
        <dbReference type="ARBA" id="ARBA00022842"/>
    </source>
</evidence>
<dbReference type="EC" id="3.1.4.1" evidence="8"/>
<dbReference type="InterPro" id="IPR014883">
    <property type="entry name" value="VRR_NUC"/>
</dbReference>
<feature type="compositionally biased region" description="Basic and acidic residues" evidence="9">
    <location>
        <begin position="435"/>
        <end position="445"/>
    </location>
</feature>
<feature type="compositionally biased region" description="Polar residues" evidence="9">
    <location>
        <begin position="418"/>
        <end position="430"/>
    </location>
</feature>
<keyword evidence="8" id="KW-0539">Nucleus</keyword>